<sequence>MYTVVQADDLKREGSRTAVFQGSEHGSGVSFFSVDSDPGQGPELHKHPYSETWLVLEGEALITADGEEILAGPGTIVVVGPDTAHKFHNAGTGRLRIVCIHASPTFVNEMLPAGE</sequence>
<dbReference type="Pfam" id="PF07883">
    <property type="entry name" value="Cupin_2"/>
    <property type="match status" value="1"/>
</dbReference>
<comment type="caution">
    <text evidence="3">The sequence shown here is derived from an EMBL/GenBank/DDBJ whole genome shotgun (WGS) entry which is preliminary data.</text>
</comment>
<dbReference type="InterPro" id="IPR011051">
    <property type="entry name" value="RmlC_Cupin_sf"/>
</dbReference>
<protein>
    <submittedName>
        <fullName evidence="3">Cupin domain-containing protein</fullName>
    </submittedName>
</protein>
<dbReference type="InterPro" id="IPR014710">
    <property type="entry name" value="RmlC-like_jellyroll"/>
</dbReference>
<evidence type="ECO:0000313" key="3">
    <source>
        <dbReference type="EMBL" id="GAA1592466.1"/>
    </source>
</evidence>
<dbReference type="InterPro" id="IPR013096">
    <property type="entry name" value="Cupin_2"/>
</dbReference>
<keyword evidence="1" id="KW-0479">Metal-binding</keyword>
<dbReference type="Gene3D" id="2.60.120.10">
    <property type="entry name" value="Jelly Rolls"/>
    <property type="match status" value="1"/>
</dbReference>
<dbReference type="Proteomes" id="UP001500393">
    <property type="component" value="Unassembled WGS sequence"/>
</dbReference>
<reference evidence="3 4" key="1">
    <citation type="journal article" date="2019" name="Int. J. Syst. Evol. Microbiol.">
        <title>The Global Catalogue of Microorganisms (GCM) 10K type strain sequencing project: providing services to taxonomists for standard genome sequencing and annotation.</title>
        <authorList>
            <consortium name="The Broad Institute Genomics Platform"/>
            <consortium name="The Broad Institute Genome Sequencing Center for Infectious Disease"/>
            <person name="Wu L."/>
            <person name="Ma J."/>
        </authorList>
    </citation>
    <scope>NUCLEOTIDE SEQUENCE [LARGE SCALE GENOMIC DNA]</scope>
    <source>
        <strain evidence="3 4">JCM 14969</strain>
    </source>
</reference>
<keyword evidence="4" id="KW-1185">Reference proteome</keyword>
<gene>
    <name evidence="3" type="ORF">GCM10009789_53180</name>
</gene>
<dbReference type="PANTHER" id="PTHR35848:SF6">
    <property type="entry name" value="CUPIN TYPE-2 DOMAIN-CONTAINING PROTEIN"/>
    <property type="match status" value="1"/>
</dbReference>
<accession>A0ABN2E0J4</accession>
<dbReference type="RefSeq" id="WP_344218530.1">
    <property type="nucleotide sequence ID" value="NZ_BAAAOS010000038.1"/>
</dbReference>
<evidence type="ECO:0000313" key="4">
    <source>
        <dbReference type="Proteomes" id="UP001500393"/>
    </source>
</evidence>
<dbReference type="PANTHER" id="PTHR35848">
    <property type="entry name" value="OXALATE-BINDING PROTEIN"/>
    <property type="match status" value="1"/>
</dbReference>
<evidence type="ECO:0000259" key="2">
    <source>
        <dbReference type="Pfam" id="PF07883"/>
    </source>
</evidence>
<evidence type="ECO:0000256" key="1">
    <source>
        <dbReference type="ARBA" id="ARBA00022723"/>
    </source>
</evidence>
<dbReference type="EMBL" id="BAAAOS010000038">
    <property type="protein sequence ID" value="GAA1592466.1"/>
    <property type="molecule type" value="Genomic_DNA"/>
</dbReference>
<dbReference type="InterPro" id="IPR051610">
    <property type="entry name" value="GPI/OXD"/>
</dbReference>
<dbReference type="SUPFAM" id="SSF51182">
    <property type="entry name" value="RmlC-like cupins"/>
    <property type="match status" value="1"/>
</dbReference>
<feature type="domain" description="Cupin type-2" evidence="2">
    <location>
        <begin position="35"/>
        <end position="100"/>
    </location>
</feature>
<organism evidence="3 4">
    <name type="scientific">Kribbella sancticallisti</name>
    <dbReference type="NCBI Taxonomy" id="460087"/>
    <lineage>
        <taxon>Bacteria</taxon>
        <taxon>Bacillati</taxon>
        <taxon>Actinomycetota</taxon>
        <taxon>Actinomycetes</taxon>
        <taxon>Propionibacteriales</taxon>
        <taxon>Kribbellaceae</taxon>
        <taxon>Kribbella</taxon>
    </lineage>
</organism>
<proteinExistence type="predicted"/>
<name>A0ABN2E0J4_9ACTN</name>